<name>A0A1F5I3L4_9BACT</name>
<dbReference type="Pfam" id="PF18926">
    <property type="entry name" value="DUF5676"/>
    <property type="match status" value="1"/>
</dbReference>
<keyword evidence="1" id="KW-0472">Membrane</keyword>
<protein>
    <submittedName>
        <fullName evidence="2">Uncharacterized protein</fullName>
    </submittedName>
</protein>
<dbReference type="AlphaFoldDB" id="A0A1F5I3L4"/>
<comment type="caution">
    <text evidence="2">The sequence shown here is derived from an EMBL/GenBank/DDBJ whole genome shotgun (WGS) entry which is preliminary data.</text>
</comment>
<dbReference type="Proteomes" id="UP000179227">
    <property type="component" value="Unassembled WGS sequence"/>
</dbReference>
<dbReference type="EMBL" id="MFBS01000005">
    <property type="protein sequence ID" value="OGE10920.1"/>
    <property type="molecule type" value="Genomic_DNA"/>
</dbReference>
<reference evidence="2 3" key="1">
    <citation type="journal article" date="2016" name="Nat. Commun.">
        <title>Thousands of microbial genomes shed light on interconnected biogeochemical processes in an aquifer system.</title>
        <authorList>
            <person name="Anantharaman K."/>
            <person name="Brown C.T."/>
            <person name="Hug L.A."/>
            <person name="Sharon I."/>
            <person name="Castelle C.J."/>
            <person name="Probst A.J."/>
            <person name="Thomas B.C."/>
            <person name="Singh A."/>
            <person name="Wilkins M.J."/>
            <person name="Karaoz U."/>
            <person name="Brodie E.L."/>
            <person name="Williams K.H."/>
            <person name="Hubbard S.S."/>
            <person name="Banfield J.F."/>
        </authorList>
    </citation>
    <scope>NUCLEOTIDE SEQUENCE [LARGE SCALE GENOMIC DNA]</scope>
</reference>
<proteinExistence type="predicted"/>
<gene>
    <name evidence="2" type="ORF">A3A60_03645</name>
</gene>
<feature type="transmembrane region" description="Helical" evidence="1">
    <location>
        <begin position="7"/>
        <end position="33"/>
    </location>
</feature>
<keyword evidence="1" id="KW-0812">Transmembrane</keyword>
<evidence type="ECO:0000256" key="1">
    <source>
        <dbReference type="SAM" id="Phobius"/>
    </source>
</evidence>
<evidence type="ECO:0000313" key="2">
    <source>
        <dbReference type="EMBL" id="OGE10920.1"/>
    </source>
</evidence>
<evidence type="ECO:0000313" key="3">
    <source>
        <dbReference type="Proteomes" id="UP000179227"/>
    </source>
</evidence>
<dbReference type="InterPro" id="IPR044020">
    <property type="entry name" value="DUF5676"/>
</dbReference>
<feature type="transmembrane region" description="Helical" evidence="1">
    <location>
        <begin position="53"/>
        <end position="80"/>
    </location>
</feature>
<sequence>MLKPEAFANALAAATALFYIFLFILKGLAPAFFKLFLNSQLFGADITSQIPKLSLLNLIGALIAVAVAAWIFGYFVAIFYNRFTRRD</sequence>
<organism evidence="2 3">
    <name type="scientific">Candidatus Curtissbacteria bacterium RIFCSPLOWO2_01_FULL_42_26</name>
    <dbReference type="NCBI Taxonomy" id="1797729"/>
    <lineage>
        <taxon>Bacteria</taxon>
        <taxon>Candidatus Curtissiibacteriota</taxon>
    </lineage>
</organism>
<keyword evidence="1" id="KW-1133">Transmembrane helix</keyword>
<accession>A0A1F5I3L4</accession>